<evidence type="ECO:0000256" key="1">
    <source>
        <dbReference type="SAM" id="Phobius"/>
    </source>
</evidence>
<sequence length="521" mass="61709">MNKFTLSFNAKELELKYQENRYNFTIPVFKGISLISFIICVLRTILSFIFEEYLTLYIFLGLGILVLITTFVILYYKKSWIDNYLIFINHILMVYQYSVNTGYDAQEAYLFGQMMMTLHIVIMLISDFKCALLQLINNLIIKILIAEISNGNISLQTYLYTFFIAFMAIFVLQRTNKQYRQSFLFTITDNSQGSLIIIIRIQEMFIPLLLDNPFAYFTFDQNHLSFQVRLSNFSEFPQFNQYQQSQTNLKALLRKYVIFGTTLEDFIFNRVNTHNNKLLVNKILELNNQKKPNEKLIVKYSEFYITELMFMIVIDQKQQIILSQNQKINKLEKGIKVFIGGINKFLQAQLHLINKANYDRNSFYKMQTKLMYILTKFSISKDIALSSCDINSKISYFIKLYQKAYNIQIQYRHHHADHDFCIITMKQMLNQLLIKLMTFLSKHNEDQISIEIFSEQNFIDLIIYTKSIAALHVQLQKKTNFRKILKKIGPFDKLIVNQESIIIRLYKNMGHLEDMNPFELS</sequence>
<gene>
    <name evidence="2" type="ORF">GSPATT00025058001</name>
</gene>
<dbReference type="KEGG" id="ptm:GSPATT00025058001"/>
<evidence type="ECO:0000313" key="2">
    <source>
        <dbReference type="EMBL" id="CAK92324.1"/>
    </source>
</evidence>
<feature type="transmembrane region" description="Helical" evidence="1">
    <location>
        <begin position="83"/>
        <end position="99"/>
    </location>
</feature>
<dbReference type="AlphaFoldDB" id="A0EAK7"/>
<dbReference type="GeneID" id="5045506"/>
<keyword evidence="1" id="KW-0472">Membrane</keyword>
<dbReference type="RefSeq" id="XP_001459721.1">
    <property type="nucleotide sequence ID" value="XM_001459684.1"/>
</dbReference>
<name>A0EAK7_PARTE</name>
<protein>
    <recommendedName>
        <fullName evidence="4">Transmembrane protein</fullName>
    </recommendedName>
</protein>
<dbReference type="Proteomes" id="UP000000600">
    <property type="component" value="Unassembled WGS sequence"/>
</dbReference>
<keyword evidence="3" id="KW-1185">Reference proteome</keyword>
<keyword evidence="1" id="KW-0812">Transmembrane</keyword>
<accession>A0EAK7</accession>
<keyword evidence="1" id="KW-1133">Transmembrane helix</keyword>
<reference evidence="2 3" key="1">
    <citation type="journal article" date="2006" name="Nature">
        <title>Global trends of whole-genome duplications revealed by the ciliate Paramecium tetraurelia.</title>
        <authorList>
            <consortium name="Genoscope"/>
            <person name="Aury J.-M."/>
            <person name="Jaillon O."/>
            <person name="Duret L."/>
            <person name="Noel B."/>
            <person name="Jubin C."/>
            <person name="Porcel B.M."/>
            <person name="Segurens B."/>
            <person name="Daubin V."/>
            <person name="Anthouard V."/>
            <person name="Aiach N."/>
            <person name="Arnaiz O."/>
            <person name="Billaut A."/>
            <person name="Beisson J."/>
            <person name="Blanc I."/>
            <person name="Bouhouche K."/>
            <person name="Camara F."/>
            <person name="Duharcourt S."/>
            <person name="Guigo R."/>
            <person name="Gogendeau D."/>
            <person name="Katinka M."/>
            <person name="Keller A.-M."/>
            <person name="Kissmehl R."/>
            <person name="Klotz C."/>
            <person name="Koll F."/>
            <person name="Le Moue A."/>
            <person name="Lepere C."/>
            <person name="Malinsky S."/>
            <person name="Nowacki M."/>
            <person name="Nowak J.K."/>
            <person name="Plattner H."/>
            <person name="Poulain J."/>
            <person name="Ruiz F."/>
            <person name="Serrano V."/>
            <person name="Zagulski M."/>
            <person name="Dessen P."/>
            <person name="Betermier M."/>
            <person name="Weissenbach J."/>
            <person name="Scarpelli C."/>
            <person name="Schachter V."/>
            <person name="Sperling L."/>
            <person name="Meyer E."/>
            <person name="Cohen J."/>
            <person name="Wincker P."/>
        </authorList>
    </citation>
    <scope>NUCLEOTIDE SEQUENCE [LARGE SCALE GENOMIC DNA]</scope>
    <source>
        <strain evidence="2 3">Stock d4-2</strain>
    </source>
</reference>
<evidence type="ECO:0000313" key="3">
    <source>
        <dbReference type="Proteomes" id="UP000000600"/>
    </source>
</evidence>
<dbReference type="InParanoid" id="A0EAK7"/>
<dbReference type="EMBL" id="CT868667">
    <property type="protein sequence ID" value="CAK92324.1"/>
    <property type="molecule type" value="Genomic_DNA"/>
</dbReference>
<dbReference type="HOGENOM" id="CLU_518262_0_0_1"/>
<proteinExistence type="predicted"/>
<feature type="transmembrane region" description="Helical" evidence="1">
    <location>
        <begin position="119"/>
        <end position="141"/>
    </location>
</feature>
<evidence type="ECO:0008006" key="4">
    <source>
        <dbReference type="Google" id="ProtNLM"/>
    </source>
</evidence>
<feature type="transmembrane region" description="Helical" evidence="1">
    <location>
        <begin position="153"/>
        <end position="172"/>
    </location>
</feature>
<feature type="transmembrane region" description="Helical" evidence="1">
    <location>
        <begin position="28"/>
        <end position="50"/>
    </location>
</feature>
<organism evidence="2 3">
    <name type="scientific">Paramecium tetraurelia</name>
    <dbReference type="NCBI Taxonomy" id="5888"/>
    <lineage>
        <taxon>Eukaryota</taxon>
        <taxon>Sar</taxon>
        <taxon>Alveolata</taxon>
        <taxon>Ciliophora</taxon>
        <taxon>Intramacronucleata</taxon>
        <taxon>Oligohymenophorea</taxon>
        <taxon>Peniculida</taxon>
        <taxon>Parameciidae</taxon>
        <taxon>Paramecium</taxon>
    </lineage>
</organism>
<dbReference type="OrthoDB" id="298957at2759"/>
<dbReference type="OMA" id="ITELMFM"/>
<feature type="transmembrane region" description="Helical" evidence="1">
    <location>
        <begin position="56"/>
        <end position="76"/>
    </location>
</feature>